<keyword evidence="4 5" id="KW-0472">Membrane</keyword>
<feature type="transmembrane region" description="Helical" evidence="5">
    <location>
        <begin position="274"/>
        <end position="294"/>
    </location>
</feature>
<evidence type="ECO:0000313" key="8">
    <source>
        <dbReference type="Proteomes" id="UP000076104"/>
    </source>
</evidence>
<accession>A0ABM5ZUV4</accession>
<dbReference type="GeneID" id="33058531"/>
<evidence type="ECO:0000256" key="5">
    <source>
        <dbReference type="SAM" id="Phobius"/>
    </source>
</evidence>
<feature type="domain" description="Integral membrane bound transporter" evidence="6">
    <location>
        <begin position="220"/>
        <end position="350"/>
    </location>
</feature>
<evidence type="ECO:0000256" key="4">
    <source>
        <dbReference type="ARBA" id="ARBA00023136"/>
    </source>
</evidence>
<keyword evidence="2 5" id="KW-0812">Transmembrane</keyword>
<feature type="transmembrane region" description="Helical" evidence="5">
    <location>
        <begin position="143"/>
        <end position="161"/>
    </location>
</feature>
<reference evidence="7 8" key="1">
    <citation type="submission" date="2016-03" db="EMBL/GenBank/DDBJ databases">
        <title>Genome sequencing of Psychrobacter alimentarius PAMC 27889.</title>
        <authorList>
            <person name="Lee J."/>
            <person name="Kim O.-S."/>
        </authorList>
    </citation>
    <scope>NUCLEOTIDE SEQUENCE [LARGE SCALE GENOMIC DNA]</scope>
    <source>
        <strain evidence="7 8">PAMC 27889</strain>
    </source>
</reference>
<feature type="transmembrane region" description="Helical" evidence="5">
    <location>
        <begin position="118"/>
        <end position="136"/>
    </location>
</feature>
<evidence type="ECO:0000313" key="7">
    <source>
        <dbReference type="EMBL" id="AMT95815.1"/>
    </source>
</evidence>
<feature type="transmembrane region" description="Helical" evidence="5">
    <location>
        <begin position="300"/>
        <end position="317"/>
    </location>
</feature>
<gene>
    <name evidence="7" type="ORF">A3K91_0179</name>
</gene>
<dbReference type="InterPro" id="IPR049453">
    <property type="entry name" value="Memb_transporter_dom"/>
</dbReference>
<dbReference type="Pfam" id="PF13515">
    <property type="entry name" value="FUSC_2"/>
    <property type="match status" value="1"/>
</dbReference>
<feature type="transmembrane region" description="Helical" evidence="5">
    <location>
        <begin position="167"/>
        <end position="190"/>
    </location>
</feature>
<dbReference type="EMBL" id="CP014945">
    <property type="protein sequence ID" value="AMT95815.1"/>
    <property type="molecule type" value="Genomic_DNA"/>
</dbReference>
<feature type="transmembrane region" description="Helical" evidence="5">
    <location>
        <begin position="234"/>
        <end position="253"/>
    </location>
</feature>
<name>A0ABM5ZUV4_9GAMM</name>
<sequence length="376" mass="41487">MMSALKHQPKRASWLTEWFARIKILLSGELSHLLTVNRSKRPWHMPIIAAIAISFPVFVGAYFEALPSGIKASLGAMIILNTPLVGKLPYRLVTVMAWGFAMSLCFALGLMAQHIPALILPIFTLMAFGVVILGRYYRQPPPAGLFILMAGAIALFIPLPLEDIMPATGLVMLGSGFAIVLSLLYSLFLLATRPSTPTPTYSYEPDTIAESIIVAGFVSLALFVTLVLNLSNPYWAAISCFLIIQGIYLRTVWIKQIHRLLGTIVGVGLASWMLSWNLSIWGVALTVLIMMLFIENLVDRHYGLAVIFITPLTIFIAEYGSGLPFSEQAYQVVMRARLYDTAIGCLVGLAGGVVMHSTNLRVPLRRMENWLLARFS</sequence>
<evidence type="ECO:0000256" key="3">
    <source>
        <dbReference type="ARBA" id="ARBA00022989"/>
    </source>
</evidence>
<evidence type="ECO:0000256" key="1">
    <source>
        <dbReference type="ARBA" id="ARBA00004141"/>
    </source>
</evidence>
<keyword evidence="3 5" id="KW-1133">Transmembrane helix</keyword>
<keyword evidence="8" id="KW-1185">Reference proteome</keyword>
<dbReference type="RefSeq" id="WP_228139881.1">
    <property type="nucleotide sequence ID" value="NZ_CP014945.1"/>
</dbReference>
<protein>
    <submittedName>
        <fullName evidence="7">Membrane protein</fullName>
    </submittedName>
</protein>
<proteinExistence type="predicted"/>
<feature type="transmembrane region" description="Helical" evidence="5">
    <location>
        <begin position="92"/>
        <end position="112"/>
    </location>
</feature>
<organism evidence="7 8">
    <name type="scientific">Psychrobacter alimentarius</name>
    <dbReference type="NCBI Taxonomy" id="261164"/>
    <lineage>
        <taxon>Bacteria</taxon>
        <taxon>Pseudomonadati</taxon>
        <taxon>Pseudomonadota</taxon>
        <taxon>Gammaproteobacteria</taxon>
        <taxon>Moraxellales</taxon>
        <taxon>Moraxellaceae</taxon>
        <taxon>Psychrobacter</taxon>
    </lineage>
</organism>
<evidence type="ECO:0000256" key="2">
    <source>
        <dbReference type="ARBA" id="ARBA00022692"/>
    </source>
</evidence>
<feature type="transmembrane region" description="Helical" evidence="5">
    <location>
        <begin position="338"/>
        <end position="357"/>
    </location>
</feature>
<feature type="transmembrane region" description="Helical" evidence="5">
    <location>
        <begin position="43"/>
        <end position="63"/>
    </location>
</feature>
<evidence type="ECO:0000259" key="6">
    <source>
        <dbReference type="Pfam" id="PF13515"/>
    </source>
</evidence>
<dbReference type="Proteomes" id="UP000076104">
    <property type="component" value="Chromosome"/>
</dbReference>
<feature type="transmembrane region" description="Helical" evidence="5">
    <location>
        <begin position="211"/>
        <end position="228"/>
    </location>
</feature>
<comment type="subcellular location">
    <subcellularLocation>
        <location evidence="1">Membrane</location>
        <topology evidence="1">Multi-pass membrane protein</topology>
    </subcellularLocation>
</comment>